<accession>A0A810Q1D0</accession>
<keyword evidence="2" id="KW-1185">Reference proteome</keyword>
<organism evidence="1 2">
    <name type="scientific">Vescimonas fastidiosa</name>
    <dbReference type="NCBI Taxonomy" id="2714353"/>
    <lineage>
        <taxon>Bacteria</taxon>
        <taxon>Bacillati</taxon>
        <taxon>Bacillota</taxon>
        <taxon>Clostridia</taxon>
        <taxon>Eubacteriales</taxon>
        <taxon>Oscillospiraceae</taxon>
        <taxon>Vescimonas</taxon>
    </lineage>
</organism>
<reference evidence="1" key="1">
    <citation type="submission" date="2020-09" db="EMBL/GenBank/DDBJ databases">
        <title>New species isolated from human feces.</title>
        <authorList>
            <person name="Kitahara M."/>
            <person name="Shigeno Y."/>
            <person name="Shime M."/>
            <person name="Matsumoto Y."/>
            <person name="Nakamura S."/>
            <person name="Motooka D."/>
            <person name="Fukuoka S."/>
            <person name="Nishikawa H."/>
            <person name="Benno Y."/>
        </authorList>
    </citation>
    <scope>NUCLEOTIDE SEQUENCE</scope>
    <source>
        <strain evidence="1">MM35</strain>
    </source>
</reference>
<dbReference type="InterPro" id="IPR054688">
    <property type="entry name" value="CD1247_N"/>
</dbReference>
<gene>
    <name evidence="1" type="ORF">MM35RIKEN_07650</name>
</gene>
<dbReference type="AlphaFoldDB" id="A0A810Q1D0"/>
<dbReference type="Gene3D" id="2.20.28.160">
    <property type="match status" value="1"/>
</dbReference>
<evidence type="ECO:0000313" key="1">
    <source>
        <dbReference type="EMBL" id="BCK78573.1"/>
    </source>
</evidence>
<name>A0A810Q1D0_9FIRM</name>
<proteinExistence type="predicted"/>
<dbReference type="NCBIfam" id="NF045650">
    <property type="entry name" value="CD1247_Nterm"/>
    <property type="match status" value="1"/>
</dbReference>
<dbReference type="EMBL" id="AP023415">
    <property type="protein sequence ID" value="BCK78573.1"/>
    <property type="molecule type" value="Genomic_DNA"/>
</dbReference>
<dbReference type="KEGG" id="vfa:MM35RIKEN_07650"/>
<dbReference type="Proteomes" id="UP000681343">
    <property type="component" value="Chromosome"/>
</dbReference>
<evidence type="ECO:0008006" key="3">
    <source>
        <dbReference type="Google" id="ProtNLM"/>
    </source>
</evidence>
<protein>
    <recommendedName>
        <fullName evidence="3">TFIIB-type domain-containing protein</fullName>
    </recommendedName>
</protein>
<sequence length="138" mass="15522">MEISQKVAYLKGLAEGLALDTETKEGKLIAAIIDVLDEMSIRFEDIDDNLVDLEDGLDAVSDDLSEVEEALYEMDEDDEELDDDAEYFETTCPVCQEEIVFDEDTLDSGEIRCPNCGEKLEFDLSDLAQAEDDYNDED</sequence>
<evidence type="ECO:0000313" key="2">
    <source>
        <dbReference type="Proteomes" id="UP000681343"/>
    </source>
</evidence>
<dbReference type="RefSeq" id="WP_212819477.1">
    <property type="nucleotide sequence ID" value="NZ_AP023415.1"/>
</dbReference>